<dbReference type="EMBL" id="PQNK01000001">
    <property type="protein sequence ID" value="RRO87819.1"/>
    <property type="molecule type" value="Genomic_DNA"/>
</dbReference>
<keyword evidence="3 6" id="KW-0067">ATP-binding</keyword>
<evidence type="ECO:0000256" key="2">
    <source>
        <dbReference type="ARBA" id="ARBA00022741"/>
    </source>
</evidence>
<evidence type="ECO:0000256" key="3">
    <source>
        <dbReference type="ARBA" id="ARBA00022840"/>
    </source>
</evidence>
<evidence type="ECO:0000313" key="7">
    <source>
        <dbReference type="Proteomes" id="UP000276526"/>
    </source>
</evidence>
<dbReference type="SUPFAM" id="SSF52540">
    <property type="entry name" value="P-loop containing nucleoside triphosphate hydrolases"/>
    <property type="match status" value="1"/>
</dbReference>
<dbReference type="FunFam" id="3.40.50.300:FF:001031">
    <property type="entry name" value="Iron ABC transporter ATP-binding protein"/>
    <property type="match status" value="1"/>
</dbReference>
<dbReference type="Gene3D" id="3.40.50.300">
    <property type="entry name" value="P-loop containing nucleotide triphosphate hydrolases"/>
    <property type="match status" value="1"/>
</dbReference>
<feature type="compositionally biased region" description="Basic and acidic residues" evidence="4">
    <location>
        <begin position="1"/>
        <end position="20"/>
    </location>
</feature>
<evidence type="ECO:0000313" key="6">
    <source>
        <dbReference type="EMBL" id="RRO87819.1"/>
    </source>
</evidence>
<keyword evidence="2" id="KW-0547">Nucleotide-binding</keyword>
<dbReference type="AlphaFoldDB" id="A0A426Q1C3"/>
<feature type="region of interest" description="Disordered" evidence="4">
    <location>
        <begin position="1"/>
        <end position="43"/>
    </location>
</feature>
<dbReference type="GO" id="GO:0022857">
    <property type="term" value="F:transmembrane transporter activity"/>
    <property type="evidence" value="ECO:0007669"/>
    <property type="project" value="UniProtKB-ARBA"/>
</dbReference>
<dbReference type="Proteomes" id="UP000276526">
    <property type="component" value="Unassembled WGS sequence"/>
</dbReference>
<keyword evidence="1" id="KW-0813">Transport</keyword>
<evidence type="ECO:0000256" key="1">
    <source>
        <dbReference type="ARBA" id="ARBA00022448"/>
    </source>
</evidence>
<protein>
    <submittedName>
        <fullName evidence="6">Iron ABC transporter ATP-binding protein</fullName>
    </submittedName>
</protein>
<dbReference type="InterPro" id="IPR027417">
    <property type="entry name" value="P-loop_NTPase"/>
</dbReference>
<dbReference type="SMART" id="SM00382">
    <property type="entry name" value="AAA"/>
    <property type="match status" value="1"/>
</dbReference>
<dbReference type="GO" id="GO:0016020">
    <property type="term" value="C:membrane"/>
    <property type="evidence" value="ECO:0007669"/>
    <property type="project" value="InterPro"/>
</dbReference>
<feature type="domain" description="ABC transporter" evidence="5">
    <location>
        <begin position="61"/>
        <end position="301"/>
    </location>
</feature>
<proteinExistence type="predicted"/>
<evidence type="ECO:0000259" key="5">
    <source>
        <dbReference type="PROSITE" id="PS50893"/>
    </source>
</evidence>
<dbReference type="GO" id="GO:0005524">
    <property type="term" value="F:ATP binding"/>
    <property type="evidence" value="ECO:0007669"/>
    <property type="project" value="UniProtKB-KW"/>
</dbReference>
<dbReference type="InterPro" id="IPR003593">
    <property type="entry name" value="AAA+_ATPase"/>
</dbReference>
<organism evidence="6 7">
    <name type="scientific">Corynebacterium bovis</name>
    <dbReference type="NCBI Taxonomy" id="36808"/>
    <lineage>
        <taxon>Bacteria</taxon>
        <taxon>Bacillati</taxon>
        <taxon>Actinomycetota</taxon>
        <taxon>Actinomycetes</taxon>
        <taxon>Mycobacteriales</taxon>
        <taxon>Corynebacteriaceae</taxon>
        <taxon>Corynebacterium</taxon>
    </lineage>
</organism>
<comment type="caution">
    <text evidence="6">The sequence shown here is derived from an EMBL/GenBank/DDBJ whole genome shotgun (WGS) entry which is preliminary data.</text>
</comment>
<dbReference type="InterPro" id="IPR003439">
    <property type="entry name" value="ABC_transporter-like_ATP-bd"/>
</dbReference>
<evidence type="ECO:0000256" key="4">
    <source>
        <dbReference type="SAM" id="MobiDB-lite"/>
    </source>
</evidence>
<accession>A0A426Q1C3</accession>
<dbReference type="Pfam" id="PF00005">
    <property type="entry name" value="ABC_tran"/>
    <property type="match status" value="1"/>
</dbReference>
<dbReference type="CDD" id="cd03225">
    <property type="entry name" value="ABC_cobalt_CbiO_domain1"/>
    <property type="match status" value="1"/>
</dbReference>
<dbReference type="PANTHER" id="PTHR43158:SF2">
    <property type="entry name" value="SKFA PEPTIDE EXPORT ATP-BINDING PROTEIN SKFE"/>
    <property type="match status" value="1"/>
</dbReference>
<dbReference type="RefSeq" id="WP_125172720.1">
    <property type="nucleotide sequence ID" value="NZ_JAPJOD010000136.1"/>
</dbReference>
<dbReference type="PANTHER" id="PTHR43158">
    <property type="entry name" value="SKFA PEPTIDE EXPORT ATP-BINDING PROTEIN SKFE"/>
    <property type="match status" value="1"/>
</dbReference>
<sequence>MSETPSTHRRDRSAGAHGGDRTSTPGTTPSGTPGTPGTTGAPATTAAAGAVVPAVAEDLVLDMREVSLVRGGRTLVAPLTWQVELDERWVVIGPNGAGKTSLMRMAGAQEFPTTGSVTIVGERMGRVDLREIRTAVGMASSALAHRVPDAERVADIVISAGHDVLGRWREPYDDVDRERAVTILEQVGAYHLADRDWGTLSEGERKRVLIARALMTDPELLLLDEPGAGLDLGGREDLVVLLSELAEDPDAPAIVMVTHHVEEIPPGFTHALLLDEGECVAQGLIDDVMTAENLTRTYHQPISLTRQDGRYFARRARRGGTHRG</sequence>
<dbReference type="GO" id="GO:0016887">
    <property type="term" value="F:ATP hydrolysis activity"/>
    <property type="evidence" value="ECO:0007669"/>
    <property type="project" value="InterPro"/>
</dbReference>
<feature type="compositionally biased region" description="Low complexity" evidence="4">
    <location>
        <begin position="22"/>
        <end position="43"/>
    </location>
</feature>
<gene>
    <name evidence="6" type="ORF">CXF48_00030</name>
</gene>
<dbReference type="InterPro" id="IPR015856">
    <property type="entry name" value="ABC_transpr_CbiO/EcfA_su"/>
</dbReference>
<reference evidence="6 7" key="1">
    <citation type="submission" date="2018-01" db="EMBL/GenBank/DDBJ databases">
        <title>Twenty Corynebacterium bovis Genomes.</title>
        <authorList>
            <person name="Gulvik C.A."/>
        </authorList>
    </citation>
    <scope>NUCLEOTIDE SEQUENCE [LARGE SCALE GENOMIC DNA]</scope>
    <source>
        <strain evidence="6 7">F6900</strain>
    </source>
</reference>
<name>A0A426Q1C3_9CORY</name>
<dbReference type="PROSITE" id="PS50893">
    <property type="entry name" value="ABC_TRANSPORTER_2"/>
    <property type="match status" value="1"/>
</dbReference>